<dbReference type="EMBL" id="FPLD01000025">
    <property type="protein sequence ID" value="SGY87378.1"/>
    <property type="molecule type" value="Genomic_DNA"/>
</dbReference>
<reference evidence="1 2" key="1">
    <citation type="submission" date="2016-11" db="EMBL/GenBank/DDBJ databases">
        <authorList>
            <person name="Jaros S."/>
            <person name="Januszkiewicz K."/>
            <person name="Wedrychowicz H."/>
        </authorList>
    </citation>
    <scope>NUCLEOTIDE SEQUENCE [LARGE SCALE GENOMIC DNA]</scope>
    <source>
        <strain evidence="1">NVI 5450</strain>
    </source>
</reference>
<evidence type="ECO:0000313" key="1">
    <source>
        <dbReference type="EMBL" id="SGY87378.1"/>
    </source>
</evidence>
<name>A0A090K5Y7_9GAMM</name>
<dbReference type="AlphaFoldDB" id="A0A090K5Y7"/>
<dbReference type="OrthoDB" id="9179113at2"/>
<protein>
    <submittedName>
        <fullName evidence="1">Uncharacterized protein</fullName>
    </submittedName>
</protein>
<evidence type="ECO:0000313" key="2">
    <source>
        <dbReference type="Proteomes" id="UP000183794"/>
    </source>
</evidence>
<dbReference type="HOGENOM" id="CLU_122309_0_0_6"/>
<gene>
    <name evidence="1" type="ORF">NVI5450_0746</name>
</gene>
<organism evidence="1 2">
    <name type="scientific">Moritella viscosa</name>
    <dbReference type="NCBI Taxonomy" id="80854"/>
    <lineage>
        <taxon>Bacteria</taxon>
        <taxon>Pseudomonadati</taxon>
        <taxon>Pseudomonadota</taxon>
        <taxon>Gammaproteobacteria</taxon>
        <taxon>Alteromonadales</taxon>
        <taxon>Moritellaceae</taxon>
        <taxon>Moritella</taxon>
    </lineage>
</organism>
<dbReference type="STRING" id="80854.MVIS_1213"/>
<dbReference type="Proteomes" id="UP000183794">
    <property type="component" value="Unassembled WGS sequence"/>
</dbReference>
<proteinExistence type="predicted"/>
<dbReference type="RefSeq" id="WP_045109559.1">
    <property type="nucleotide sequence ID" value="NZ_CAWRBC010000059.1"/>
</dbReference>
<accession>A0A090K5Y7</accession>
<sequence length="187" mass="20692">MKVINKIKVIGLALIALVISGCASVQLNSQQQALIDDSTTLYTQVGMWTEKGNVISTNYKRGEHIPVNSQVVVTDVNASTITFSYAGSSITLKNIEKFTKVDVVTLMTRTFSAESVNLTEFNALEKTAIQKGDVVLGMSKHAVITSRGFPPAHKTESLKLDSWRYWQNRFGTIVYKFEQGKVSKIID</sequence>
<dbReference type="PATRIC" id="fig|80854.5.peg.1286"/>
<dbReference type="PROSITE" id="PS51257">
    <property type="entry name" value="PROKAR_LIPOPROTEIN"/>
    <property type="match status" value="1"/>
</dbReference>
<dbReference type="KEGG" id="mvs:MVIS_1213"/>